<protein>
    <recommendedName>
        <fullName evidence="4">Ras-GEF domain-containing protein</fullName>
    </recommendedName>
</protein>
<feature type="compositionally biased region" description="Polar residues" evidence="3">
    <location>
        <begin position="555"/>
        <end position="564"/>
    </location>
</feature>
<gene>
    <name evidence="5" type="ORF">BG006_005124</name>
</gene>
<dbReference type="AlphaFoldDB" id="A0A9P5SPU3"/>
<feature type="compositionally biased region" description="Low complexity" evidence="3">
    <location>
        <begin position="93"/>
        <end position="110"/>
    </location>
</feature>
<feature type="region of interest" description="Disordered" evidence="3">
    <location>
        <begin position="539"/>
        <end position="567"/>
    </location>
</feature>
<dbReference type="SMART" id="SM00147">
    <property type="entry name" value="RasGEF"/>
    <property type="match status" value="1"/>
</dbReference>
<evidence type="ECO:0000256" key="3">
    <source>
        <dbReference type="SAM" id="MobiDB-lite"/>
    </source>
</evidence>
<name>A0A9P5SPU3_9FUNG</name>
<dbReference type="InterPro" id="IPR001895">
    <property type="entry name" value="RASGEF_cat_dom"/>
</dbReference>
<dbReference type="InterPro" id="IPR036964">
    <property type="entry name" value="RASGEF_cat_dom_sf"/>
</dbReference>
<feature type="compositionally biased region" description="Basic and acidic residues" evidence="3">
    <location>
        <begin position="1043"/>
        <end position="1061"/>
    </location>
</feature>
<evidence type="ECO:0000259" key="4">
    <source>
        <dbReference type="PROSITE" id="PS50009"/>
    </source>
</evidence>
<dbReference type="PANTHER" id="PTHR23113">
    <property type="entry name" value="GUANINE NUCLEOTIDE EXCHANGE FACTOR"/>
    <property type="match status" value="1"/>
</dbReference>
<feature type="region of interest" description="Disordered" evidence="3">
    <location>
        <begin position="127"/>
        <end position="146"/>
    </location>
</feature>
<keyword evidence="6" id="KW-1185">Reference proteome</keyword>
<feature type="compositionally biased region" description="Polar residues" evidence="3">
    <location>
        <begin position="634"/>
        <end position="646"/>
    </location>
</feature>
<keyword evidence="1 2" id="KW-0344">Guanine-nucleotide releasing factor</keyword>
<dbReference type="SUPFAM" id="SSF48366">
    <property type="entry name" value="Ras GEF"/>
    <property type="match status" value="1"/>
</dbReference>
<feature type="region of interest" description="Disordered" evidence="3">
    <location>
        <begin position="585"/>
        <end position="605"/>
    </location>
</feature>
<evidence type="ECO:0000313" key="6">
    <source>
        <dbReference type="Proteomes" id="UP000696485"/>
    </source>
</evidence>
<feature type="compositionally biased region" description="Low complexity" evidence="3">
    <location>
        <begin position="1031"/>
        <end position="1042"/>
    </location>
</feature>
<dbReference type="Gene3D" id="1.10.840.10">
    <property type="entry name" value="Ras guanine-nucleotide exchange factors catalytic domain"/>
    <property type="match status" value="1"/>
</dbReference>
<proteinExistence type="predicted"/>
<accession>A0A9P5SPU3</accession>
<reference evidence="5" key="1">
    <citation type="journal article" date="2020" name="Fungal Divers.">
        <title>Resolving the Mortierellaceae phylogeny through synthesis of multi-gene phylogenetics and phylogenomics.</title>
        <authorList>
            <person name="Vandepol N."/>
            <person name="Liber J."/>
            <person name="Desiro A."/>
            <person name="Na H."/>
            <person name="Kennedy M."/>
            <person name="Barry K."/>
            <person name="Grigoriev I.V."/>
            <person name="Miller A.N."/>
            <person name="O'Donnell K."/>
            <person name="Stajich J.E."/>
            <person name="Bonito G."/>
        </authorList>
    </citation>
    <scope>NUCLEOTIDE SEQUENCE</scope>
    <source>
        <strain evidence="5">NVP1</strain>
    </source>
</reference>
<feature type="region of interest" description="Disordered" evidence="3">
    <location>
        <begin position="180"/>
        <end position="200"/>
    </location>
</feature>
<feature type="region of interest" description="Disordered" evidence="3">
    <location>
        <begin position="623"/>
        <end position="698"/>
    </location>
</feature>
<dbReference type="InterPro" id="IPR023578">
    <property type="entry name" value="Ras_GEF_dom_sf"/>
</dbReference>
<feature type="region of interest" description="Disordered" evidence="3">
    <location>
        <begin position="1031"/>
        <end position="1140"/>
    </location>
</feature>
<feature type="compositionally biased region" description="Basic and acidic residues" evidence="3">
    <location>
        <begin position="1077"/>
        <end position="1117"/>
    </location>
</feature>
<feature type="compositionally biased region" description="Polar residues" evidence="3">
    <location>
        <begin position="836"/>
        <end position="862"/>
    </location>
</feature>
<comment type="caution">
    <text evidence="5">The sequence shown here is derived from an EMBL/GenBank/DDBJ whole genome shotgun (WGS) entry which is preliminary data.</text>
</comment>
<organism evidence="5 6">
    <name type="scientific">Podila minutissima</name>
    <dbReference type="NCBI Taxonomy" id="64525"/>
    <lineage>
        <taxon>Eukaryota</taxon>
        <taxon>Fungi</taxon>
        <taxon>Fungi incertae sedis</taxon>
        <taxon>Mucoromycota</taxon>
        <taxon>Mortierellomycotina</taxon>
        <taxon>Mortierellomycetes</taxon>
        <taxon>Mortierellales</taxon>
        <taxon>Mortierellaceae</taxon>
        <taxon>Podila</taxon>
    </lineage>
</organism>
<dbReference type="PANTHER" id="PTHR23113:SF99">
    <property type="entry name" value="RASGEF DOMAIN-CONTAINING PROTEIN"/>
    <property type="match status" value="1"/>
</dbReference>
<dbReference type="EMBL" id="JAAAUY010000288">
    <property type="protein sequence ID" value="KAF9332004.1"/>
    <property type="molecule type" value="Genomic_DNA"/>
</dbReference>
<feature type="compositionally biased region" description="Basic and acidic residues" evidence="3">
    <location>
        <begin position="683"/>
        <end position="698"/>
    </location>
</feature>
<dbReference type="Proteomes" id="UP000696485">
    <property type="component" value="Unassembled WGS sequence"/>
</dbReference>
<feature type="region of interest" description="Disordered" evidence="3">
    <location>
        <begin position="835"/>
        <end position="936"/>
    </location>
</feature>
<feature type="domain" description="Ras-GEF" evidence="4">
    <location>
        <begin position="237"/>
        <end position="492"/>
    </location>
</feature>
<evidence type="ECO:0000256" key="2">
    <source>
        <dbReference type="PROSITE-ProRule" id="PRU00168"/>
    </source>
</evidence>
<evidence type="ECO:0000256" key="1">
    <source>
        <dbReference type="ARBA" id="ARBA00022658"/>
    </source>
</evidence>
<dbReference type="Pfam" id="PF00617">
    <property type="entry name" value="RasGEF"/>
    <property type="match status" value="1"/>
</dbReference>
<feature type="compositionally biased region" description="Polar residues" evidence="3">
    <location>
        <begin position="886"/>
        <end position="896"/>
    </location>
</feature>
<dbReference type="InterPro" id="IPR008937">
    <property type="entry name" value="Ras-like_GEF"/>
</dbReference>
<dbReference type="PROSITE" id="PS50009">
    <property type="entry name" value="RASGEF_CAT"/>
    <property type="match status" value="1"/>
</dbReference>
<feature type="compositionally biased region" description="Polar residues" evidence="3">
    <location>
        <begin position="127"/>
        <end position="145"/>
    </location>
</feature>
<sequence>MDMDREMSKYASLLQSAKAEHDLGDLKSAYSTYMKAHAVVTRILETQTVFRDQDSLKSVPDNYTQLFAHAQEILRRTKGIVEQAKTNQKKKPALASASSTPPSASETLLPMGATSKSTAKSLARLELNSSPSSMSQRTVKTVSTLTDKRTKRNIPMIPISPLMKQYLTHNYALTQVTQRFEQAKHDSSSNGSPSHSSSRDLAHLRRLIEDVRIQRAKLDLVNSQIQSVTSATITMWDPDVIAKQLTIIDAQLFKEVAIPRDLVRPDRKLSSAQFCIDFENYVAHSVAHVLLQEWNTLRQPAPASSSSTSKNGPPNAVAHMIRIAQILLHVYRNFNGFIAIMRALTSPEIKRMHKLWSGVNSKTKDTFRRLVNISHDQGHLRGYMDTLLQKLEAFQDVGKDAIVAIPWMRYHQDEVKSIINSYLTGHESKDGSSDVVLSAPGARKLSAITAILLQCRTNEPSAIDRFDLQERTAQATTKNREAVTVDGLRTPLTPIWDLASLDSGDPTLHHWLLSRPFLNKQQLIDESLEIEPLFNGEELPCFETPLDGDDDHSSELSVSLSGENQEGLHQDDSFEHFIALEHDLEPLPSSPSQSGKDKQPLISRSPVSEFEINTIMNELLDDDSVEDGLFDNDSAGSANETTSPSNDRLDRLRGSPGRTSDVLEFLGIDPNEYSGSDNDDNGGDVRIDSVSKGKGKALEQEENEEIDSLIARVKGLVHESRNHNEKLRHETLRTLDSFTEDFQESTEAGLLRKFEPMQQGLEEDGLQFHDDPIPSPQVVASATSFGASLESLRAQLGNLDNDSLETPTAMDKNKDDLATSTLKSADLPGENAHIDQLTNLNGRPDTQSTSPSSSHALLQFQASPPPTSNPFAPFIIHKLADHDSGSLGTSPPQSIGSIGKGRRRKIQTDRSRQSPENSASPPGDKTPLACSPPRSLLSTSTIDLSKEDMTAIEARANISLAGFLNKASTSPPSVLDESALARDHGLVNEKDDGSIKVSAGVVSTKDESGPLDIKRPDAATITLHELDKTMTTTTTSVTTHSSTDGEKHEPSTLNDKSEDSLSKSTLDTISGDPILDSEAKDVMEVPAVDGDRDSKEAQSHHDESGLSPDMNKDDSRDGMLSAGEGPAEGKSPRARHRRRIVAGGVISLPTPVKNLASMGSTSSLSGAFKAGEGLEEARLEGSGGEGKGLPEMQAPEGRIQTDDSEPTTAGEHVLRKETLETTAMDSIDRS</sequence>
<feature type="region of interest" description="Disordered" evidence="3">
    <location>
        <begin position="84"/>
        <end position="111"/>
    </location>
</feature>
<feature type="region of interest" description="Disordered" evidence="3">
    <location>
        <begin position="1174"/>
        <end position="1230"/>
    </location>
</feature>
<dbReference type="GO" id="GO:0005085">
    <property type="term" value="F:guanyl-nucleotide exchange factor activity"/>
    <property type="evidence" value="ECO:0007669"/>
    <property type="project" value="UniProtKB-KW"/>
</dbReference>
<evidence type="ECO:0000313" key="5">
    <source>
        <dbReference type="EMBL" id="KAF9332004.1"/>
    </source>
</evidence>
<dbReference type="GO" id="GO:0007264">
    <property type="term" value="P:small GTPase-mediated signal transduction"/>
    <property type="evidence" value="ECO:0007669"/>
    <property type="project" value="InterPro"/>
</dbReference>